<evidence type="ECO:0000313" key="2">
    <source>
        <dbReference type="EMBL" id="KAG9956511.1"/>
    </source>
</evidence>
<sequence>MDLKSFALGARYSSYLCFIDEEEETAHFGGWSGMELAEWSAAYQNTNALITCSAFGHLPMSTTLGDRPRVSHRRSHTASYVKKLVKATYVRHLRQTSDFMFPLPRRPGDPAVAENWLSMDRRIGGTQCPACDFTPSHILVPCEHTVCYDHFLHHPEDLPVRCALCLKPVTATLEIDETPSIADPSIEDLTGWTQGLRLSPTSSINSIWGSQFPTPSPFQSLNASVANMRHPTAHASTPPPAGDEVQLGATNRGVINHTHTMSGSQHVTSPQAPTEQSQSIQGQNDQSQQLKHNRFPSFNPGRPAGANFPEYVVAGHGQDTLGPKQPVVKQRLSGHERTESQIHAPQPSVFKASHAFRELATPAPEADNSEVAATQQQFSGVHAQMHRSFAAAQSHANMQQIPVPIQRPEPAYVDPHLRSLMSPLQMERPSAVPAMPSMMHHMSGSNNQANSLSHEAAHAMRGSMPQTFNNMLNGFTGNGNLTNGAHMNGFTNVQYPYDARSNGFQMNRSSMNVSHVNQPHVNATQVNGSHFQTSQMLGSQMDHLHLSGQQMNSHQMTAGMPVRRGIPAQADPFVDSHPPVYGNGSFMAAANNYQPFVAAPQAAALRATVGSPVSNAGTAYTWGRAPQQTNNPVNIAQQSQSNIVQQPQTHAARMAEAIRSGALYRLDSRSSPDGRGYLSPGGDSPGNALVVQQPVVRSQAVMAPEVRPDPDWVRPGDRALPNLDEVYEHMPFVDTAAESRPSTNGVIKIGNIPYATTKNEVIAALGRSTRIASQPKGTAYFAIHIIMERSTGKTMDVYVELDSEEEAKAAIASFQQRCLNNRHPRIGDRHVEMELSSQEALMKELFPRAKCVNWDGHTPVVYSTTEAYNSGFQGFVTSEEMVMITKHAETPQRSPFAQRCVN</sequence>
<reference evidence="2" key="1">
    <citation type="journal article" date="2021" name="J Fungi (Basel)">
        <title>Virulence traits and population genomics of the black yeast Aureobasidium melanogenum.</title>
        <authorList>
            <person name="Cernosa A."/>
            <person name="Sun X."/>
            <person name="Gostincar C."/>
            <person name="Fang C."/>
            <person name="Gunde-Cimerman N."/>
            <person name="Song Z."/>
        </authorList>
    </citation>
    <scope>NUCLEOTIDE SEQUENCE</scope>
    <source>
        <strain evidence="2">EXF-9298</strain>
    </source>
</reference>
<dbReference type="Gene3D" id="3.30.70.330">
    <property type="match status" value="1"/>
</dbReference>
<dbReference type="InterPro" id="IPR035979">
    <property type="entry name" value="RBD_domain_sf"/>
</dbReference>
<organism evidence="2 3">
    <name type="scientific">Aureobasidium melanogenum</name>
    <name type="common">Aureobasidium pullulans var. melanogenum</name>
    <dbReference type="NCBI Taxonomy" id="46634"/>
    <lineage>
        <taxon>Eukaryota</taxon>
        <taxon>Fungi</taxon>
        <taxon>Dikarya</taxon>
        <taxon>Ascomycota</taxon>
        <taxon>Pezizomycotina</taxon>
        <taxon>Dothideomycetes</taxon>
        <taxon>Dothideomycetidae</taxon>
        <taxon>Dothideales</taxon>
        <taxon>Saccotheciaceae</taxon>
        <taxon>Aureobasidium</taxon>
    </lineage>
</organism>
<protein>
    <recommendedName>
        <fullName evidence="4">RRM domain-containing protein</fullName>
    </recommendedName>
</protein>
<keyword evidence="3" id="KW-1185">Reference proteome</keyword>
<evidence type="ECO:0000256" key="1">
    <source>
        <dbReference type="SAM" id="MobiDB-lite"/>
    </source>
</evidence>
<feature type="non-terminal residue" evidence="2">
    <location>
        <position position="1"/>
    </location>
</feature>
<feature type="region of interest" description="Disordered" evidence="1">
    <location>
        <begin position="256"/>
        <end position="309"/>
    </location>
</feature>
<evidence type="ECO:0000313" key="3">
    <source>
        <dbReference type="Proteomes" id="UP000729357"/>
    </source>
</evidence>
<dbReference type="InterPro" id="IPR012677">
    <property type="entry name" value="Nucleotide-bd_a/b_plait_sf"/>
</dbReference>
<dbReference type="GO" id="GO:0003676">
    <property type="term" value="F:nucleic acid binding"/>
    <property type="evidence" value="ECO:0007669"/>
    <property type="project" value="InterPro"/>
</dbReference>
<reference evidence="2" key="2">
    <citation type="submission" date="2021-08" db="EMBL/GenBank/DDBJ databases">
        <authorList>
            <person name="Gostincar C."/>
            <person name="Sun X."/>
            <person name="Song Z."/>
            <person name="Gunde-Cimerman N."/>
        </authorList>
    </citation>
    <scope>NUCLEOTIDE SEQUENCE</scope>
    <source>
        <strain evidence="2">EXF-9298</strain>
    </source>
</reference>
<feature type="compositionally biased region" description="Polar residues" evidence="1">
    <location>
        <begin position="257"/>
        <end position="275"/>
    </location>
</feature>
<feature type="compositionally biased region" description="Low complexity" evidence="1">
    <location>
        <begin position="276"/>
        <end position="289"/>
    </location>
</feature>
<gene>
    <name evidence="2" type="ORF">KCU98_g17378</name>
</gene>
<dbReference type="AlphaFoldDB" id="A0A9P8FA06"/>
<dbReference type="EMBL" id="JAHFXS010004257">
    <property type="protein sequence ID" value="KAG9956511.1"/>
    <property type="molecule type" value="Genomic_DNA"/>
</dbReference>
<comment type="caution">
    <text evidence="2">The sequence shown here is derived from an EMBL/GenBank/DDBJ whole genome shotgun (WGS) entry which is preliminary data.</text>
</comment>
<name>A0A9P8FA06_AURME</name>
<feature type="region of interest" description="Disordered" evidence="1">
    <location>
        <begin position="665"/>
        <end position="688"/>
    </location>
</feature>
<proteinExistence type="predicted"/>
<dbReference type="SUPFAM" id="SSF54928">
    <property type="entry name" value="RNA-binding domain, RBD"/>
    <property type="match status" value="1"/>
</dbReference>
<accession>A0A9P8FA06</accession>
<dbReference type="Proteomes" id="UP000729357">
    <property type="component" value="Unassembled WGS sequence"/>
</dbReference>
<evidence type="ECO:0008006" key="4">
    <source>
        <dbReference type="Google" id="ProtNLM"/>
    </source>
</evidence>